<dbReference type="InterPro" id="IPR016047">
    <property type="entry name" value="M23ase_b-sheet_dom"/>
</dbReference>
<dbReference type="GO" id="GO:0004222">
    <property type="term" value="F:metalloendopeptidase activity"/>
    <property type="evidence" value="ECO:0007669"/>
    <property type="project" value="TreeGrafter"/>
</dbReference>
<evidence type="ECO:0000259" key="2">
    <source>
        <dbReference type="Pfam" id="PF01551"/>
    </source>
</evidence>
<keyword evidence="1" id="KW-0732">Signal</keyword>
<dbReference type="KEGG" id="scor:J3U87_16970"/>
<evidence type="ECO:0000256" key="1">
    <source>
        <dbReference type="ARBA" id="ARBA00022729"/>
    </source>
</evidence>
<feature type="domain" description="M23ase beta-sheet core" evidence="2">
    <location>
        <begin position="149"/>
        <end position="244"/>
    </location>
</feature>
<accession>A0A8A4TXC7</accession>
<sequence>MTPCQRFVPSLLGLLLAFSGTLLARIPETISSGPLRAEASACIAPSAHAALLERVRRLQRRHEDDDRGTPTDKAPPLFVSPMARLGHAPGFANWAISNYVDHDAEFPRHILDFEGGERSYDLESGYNHRGTDFVLWPFWWQQMADEVVAVVAAAPGRIVLKQDGFADQNCETGGSGLDWNLIVVEHADGSVAWYGHLKRGTLTEKDINAWVRQGEFLAYPGSSGNSSAPHLHFEVYDHQSNLIDPFAGPFNPTSPTSWWQDQEPYLRPSVLRLMTHHRAPKLGCVDREEVNAHEYFQPGMAVFAGAYLRDQLGTLPVDFSLKDPSGDVYESWDNLLTTDHVSTSFWYWNRVLEPDAAPGIYTFEARLDDLLYRDYFSVGDLPVPEITFSSGSGGAVPPGTPVDLAWDTKYATRVVIEPDVGEVDIRGSLTLQAWETVERTLVATGPGGEMRQAFSVRVDTGDPVRLVGHVTRERSGFITKFIVSNRSDETQTYRILAYDTEGQAFPPFQATIGGGLTLTLEKEALLTEDPVSHFVIQAPDSVSFVAAYQSTEAGSPAHVREKSDFASSWRLYPGDWERVWDGLAIVNVGAQPANMTVELKDQGGNLRATFGPERLQGLAPMAKALIVLGDLEVRPNPGDYFTLTSDGLVAVTALRGDAKDHRFLWENLAIRE</sequence>
<evidence type="ECO:0000313" key="3">
    <source>
        <dbReference type="EMBL" id="QTD54140.1"/>
    </source>
</evidence>
<organism evidence="3 4">
    <name type="scientific">Sulfidibacter corallicola</name>
    <dbReference type="NCBI Taxonomy" id="2818388"/>
    <lineage>
        <taxon>Bacteria</taxon>
        <taxon>Pseudomonadati</taxon>
        <taxon>Acidobacteriota</taxon>
        <taxon>Holophagae</taxon>
        <taxon>Acanthopleuribacterales</taxon>
        <taxon>Acanthopleuribacteraceae</taxon>
        <taxon>Sulfidibacter</taxon>
    </lineage>
</organism>
<protein>
    <submittedName>
        <fullName evidence="3">Peptidoglycan DD-metalloendopeptidase family protein</fullName>
    </submittedName>
</protein>
<dbReference type="SUPFAM" id="SSF51261">
    <property type="entry name" value="Duplicated hybrid motif"/>
    <property type="match status" value="1"/>
</dbReference>
<dbReference type="PANTHER" id="PTHR21666:SF289">
    <property type="entry name" value="L-ALA--D-GLU ENDOPEPTIDASE"/>
    <property type="match status" value="1"/>
</dbReference>
<evidence type="ECO:0000313" key="4">
    <source>
        <dbReference type="Proteomes" id="UP000663929"/>
    </source>
</evidence>
<reference evidence="3" key="1">
    <citation type="submission" date="2021-03" db="EMBL/GenBank/DDBJ databases">
        <title>Acanthopleuribacteraceae sp. M133.</title>
        <authorList>
            <person name="Wang G."/>
        </authorList>
    </citation>
    <scope>NUCLEOTIDE SEQUENCE</scope>
    <source>
        <strain evidence="3">M133</strain>
    </source>
</reference>
<proteinExistence type="predicted"/>
<dbReference type="RefSeq" id="WP_237384239.1">
    <property type="nucleotide sequence ID" value="NZ_CP071793.1"/>
</dbReference>
<keyword evidence="4" id="KW-1185">Reference proteome</keyword>
<dbReference type="Gene3D" id="2.70.70.10">
    <property type="entry name" value="Glucose Permease (Domain IIA)"/>
    <property type="match status" value="1"/>
</dbReference>
<dbReference type="Pfam" id="PF01551">
    <property type="entry name" value="Peptidase_M23"/>
    <property type="match status" value="1"/>
</dbReference>
<dbReference type="InterPro" id="IPR011055">
    <property type="entry name" value="Dup_hybrid_motif"/>
</dbReference>
<dbReference type="PANTHER" id="PTHR21666">
    <property type="entry name" value="PEPTIDASE-RELATED"/>
    <property type="match status" value="1"/>
</dbReference>
<dbReference type="EMBL" id="CP071793">
    <property type="protein sequence ID" value="QTD54140.1"/>
    <property type="molecule type" value="Genomic_DNA"/>
</dbReference>
<dbReference type="CDD" id="cd12797">
    <property type="entry name" value="M23_peptidase"/>
    <property type="match status" value="1"/>
</dbReference>
<name>A0A8A4TXC7_SULCO</name>
<gene>
    <name evidence="3" type="ORF">J3U87_16970</name>
</gene>
<dbReference type="AlphaFoldDB" id="A0A8A4TXC7"/>
<dbReference type="Proteomes" id="UP000663929">
    <property type="component" value="Chromosome"/>
</dbReference>
<dbReference type="InterPro" id="IPR050570">
    <property type="entry name" value="Cell_wall_metabolism_enzyme"/>
</dbReference>